<dbReference type="CDD" id="cd04301">
    <property type="entry name" value="NAT_SF"/>
    <property type="match status" value="1"/>
</dbReference>
<dbReference type="Proteomes" id="UP000886814">
    <property type="component" value="Unassembled WGS sequence"/>
</dbReference>
<dbReference type="PANTHER" id="PTHR43415">
    <property type="entry name" value="SPERMIDINE N(1)-ACETYLTRANSFERASE"/>
    <property type="match status" value="1"/>
</dbReference>
<dbReference type="AlphaFoldDB" id="A0A9D1PBL8"/>
<dbReference type="SUPFAM" id="SSF55729">
    <property type="entry name" value="Acyl-CoA N-acyltransferases (Nat)"/>
    <property type="match status" value="1"/>
</dbReference>
<dbReference type="PROSITE" id="PS51186">
    <property type="entry name" value="GNAT"/>
    <property type="match status" value="1"/>
</dbReference>
<dbReference type="EMBL" id="DXIQ01000017">
    <property type="protein sequence ID" value="HIV37991.1"/>
    <property type="molecule type" value="Genomic_DNA"/>
</dbReference>
<organism evidence="2 3">
    <name type="scientific">Candidatus Blautia stercorigallinarum</name>
    <dbReference type="NCBI Taxonomy" id="2838501"/>
    <lineage>
        <taxon>Bacteria</taxon>
        <taxon>Bacillati</taxon>
        <taxon>Bacillota</taxon>
        <taxon>Clostridia</taxon>
        <taxon>Lachnospirales</taxon>
        <taxon>Lachnospiraceae</taxon>
        <taxon>Blautia</taxon>
    </lineage>
</organism>
<dbReference type="InterPro" id="IPR016181">
    <property type="entry name" value="Acyl_CoA_acyltransferase"/>
</dbReference>
<dbReference type="Gene3D" id="3.40.630.30">
    <property type="match status" value="1"/>
</dbReference>
<dbReference type="GO" id="GO:0016747">
    <property type="term" value="F:acyltransferase activity, transferring groups other than amino-acyl groups"/>
    <property type="evidence" value="ECO:0007669"/>
    <property type="project" value="InterPro"/>
</dbReference>
<reference evidence="2" key="1">
    <citation type="journal article" date="2021" name="PeerJ">
        <title>Extensive microbial diversity within the chicken gut microbiome revealed by metagenomics and culture.</title>
        <authorList>
            <person name="Gilroy R."/>
            <person name="Ravi A."/>
            <person name="Getino M."/>
            <person name="Pursley I."/>
            <person name="Horton D.L."/>
            <person name="Alikhan N.F."/>
            <person name="Baker D."/>
            <person name="Gharbi K."/>
            <person name="Hall N."/>
            <person name="Watson M."/>
            <person name="Adriaenssens E.M."/>
            <person name="Foster-Nyarko E."/>
            <person name="Jarju S."/>
            <person name="Secka A."/>
            <person name="Antonio M."/>
            <person name="Oren A."/>
            <person name="Chaudhuri R.R."/>
            <person name="La Ragione R."/>
            <person name="Hildebrand F."/>
            <person name="Pallen M.J."/>
        </authorList>
    </citation>
    <scope>NUCLEOTIDE SEQUENCE</scope>
    <source>
        <strain evidence="2">CHK195-9823</strain>
    </source>
</reference>
<accession>A0A9D1PBL8</accession>
<feature type="domain" description="N-acetyltransferase" evidence="1">
    <location>
        <begin position="15"/>
        <end position="181"/>
    </location>
</feature>
<evidence type="ECO:0000313" key="3">
    <source>
        <dbReference type="Proteomes" id="UP000886814"/>
    </source>
</evidence>
<dbReference type="InterPro" id="IPR000182">
    <property type="entry name" value="GNAT_dom"/>
</dbReference>
<comment type="caution">
    <text evidence="2">The sequence shown here is derived from an EMBL/GenBank/DDBJ whole genome shotgun (WGS) entry which is preliminary data.</text>
</comment>
<reference evidence="2" key="2">
    <citation type="submission" date="2021-04" db="EMBL/GenBank/DDBJ databases">
        <authorList>
            <person name="Gilroy R."/>
        </authorList>
    </citation>
    <scope>NUCLEOTIDE SEQUENCE</scope>
    <source>
        <strain evidence="2">CHK195-9823</strain>
    </source>
</reference>
<gene>
    <name evidence="2" type="ORF">H9747_03180</name>
</gene>
<proteinExistence type="predicted"/>
<dbReference type="Pfam" id="PF00583">
    <property type="entry name" value="Acetyltransf_1"/>
    <property type="match status" value="1"/>
</dbReference>
<protein>
    <submittedName>
        <fullName evidence="2">GNAT family N-acetyltransferase</fullName>
    </submittedName>
</protein>
<sequence length="181" mass="20448">MKYTKNVFLKNNKKCLIRNATGEDAQEVLNIFLLTHDQTDFLASYKDETSFDTAFERQFLTDRECADRQVYLCAIVDGHIVGTANVDSIGENKVKHRAELGVAIDKAFCGIGIGRALITACIECAKEAGYSQLELEVVSENSNAIALYKSMGFMEFGRNPRGFRSRYQGWQELILMRLELE</sequence>
<evidence type="ECO:0000259" key="1">
    <source>
        <dbReference type="PROSITE" id="PS51186"/>
    </source>
</evidence>
<dbReference type="PANTHER" id="PTHR43415:SF3">
    <property type="entry name" value="GNAT-FAMILY ACETYLTRANSFERASE"/>
    <property type="match status" value="1"/>
</dbReference>
<name>A0A9D1PBL8_9FIRM</name>
<evidence type="ECO:0000313" key="2">
    <source>
        <dbReference type="EMBL" id="HIV37991.1"/>
    </source>
</evidence>